<dbReference type="AlphaFoldDB" id="A0A382VUL8"/>
<gene>
    <name evidence="2" type="ORF">METZ01_LOCUS402412</name>
</gene>
<dbReference type="GO" id="GO:0008270">
    <property type="term" value="F:zinc ion binding"/>
    <property type="evidence" value="ECO:0007669"/>
    <property type="project" value="InterPro"/>
</dbReference>
<sequence>MQTTYTILSNFISNKMRMSHIYQPVMLMELLSNKGNASVEEIAKQILIRDPSQIKYYSHITKTQPGRVLSKNHNLVTKENEQYSLNGFSELSNEEIEQLMKLCESKLDDFIEKEGKRIWQHRIKSSGYVSDSMRYKVFSRAKHRCELCGILEKDKALEVDHIIPRSKGGTDDLENFQALCYSCNSIKSNKDDTDFRGVSDSYNDREKGCLFCEMPTERIVAENSLAYAVYDGFPVTEIHTLVF</sequence>
<dbReference type="PANTHER" id="PTHR33877">
    <property type="entry name" value="SLL1193 PROTEIN"/>
    <property type="match status" value="1"/>
</dbReference>
<dbReference type="SMART" id="SM00507">
    <property type="entry name" value="HNHc"/>
    <property type="match status" value="1"/>
</dbReference>
<dbReference type="InterPro" id="IPR003615">
    <property type="entry name" value="HNH_nuc"/>
</dbReference>
<evidence type="ECO:0000313" key="2">
    <source>
        <dbReference type="EMBL" id="SVD49558.1"/>
    </source>
</evidence>
<feature type="domain" description="HNH nuclease" evidence="1">
    <location>
        <begin position="132"/>
        <end position="185"/>
    </location>
</feature>
<dbReference type="InterPro" id="IPR052892">
    <property type="entry name" value="NA-targeting_endonuclease"/>
</dbReference>
<dbReference type="InterPro" id="IPR002711">
    <property type="entry name" value="HNH"/>
</dbReference>
<dbReference type="GO" id="GO:0004519">
    <property type="term" value="F:endonuclease activity"/>
    <property type="evidence" value="ECO:0007669"/>
    <property type="project" value="InterPro"/>
</dbReference>
<reference evidence="2" key="1">
    <citation type="submission" date="2018-05" db="EMBL/GenBank/DDBJ databases">
        <authorList>
            <person name="Lanie J.A."/>
            <person name="Ng W.-L."/>
            <person name="Kazmierczak K.M."/>
            <person name="Andrzejewski T.M."/>
            <person name="Davidsen T.M."/>
            <person name="Wayne K.J."/>
            <person name="Tettelin H."/>
            <person name="Glass J.I."/>
            <person name="Rusch D."/>
            <person name="Podicherti R."/>
            <person name="Tsui H.-C.T."/>
            <person name="Winkler M.E."/>
        </authorList>
    </citation>
    <scope>NUCLEOTIDE SEQUENCE</scope>
</reference>
<evidence type="ECO:0000259" key="1">
    <source>
        <dbReference type="SMART" id="SM00507"/>
    </source>
</evidence>
<dbReference type="EMBL" id="UINC01154332">
    <property type="protein sequence ID" value="SVD49558.1"/>
    <property type="molecule type" value="Genomic_DNA"/>
</dbReference>
<protein>
    <recommendedName>
        <fullName evidence="1">HNH nuclease domain-containing protein</fullName>
    </recommendedName>
</protein>
<feature type="non-terminal residue" evidence="2">
    <location>
        <position position="243"/>
    </location>
</feature>
<dbReference type="GO" id="GO:0003676">
    <property type="term" value="F:nucleic acid binding"/>
    <property type="evidence" value="ECO:0007669"/>
    <property type="project" value="InterPro"/>
</dbReference>
<accession>A0A382VUL8</accession>
<dbReference type="Gene3D" id="3.30.428.10">
    <property type="entry name" value="HIT-like"/>
    <property type="match status" value="1"/>
</dbReference>
<dbReference type="PANTHER" id="PTHR33877:SF1">
    <property type="entry name" value="TYPE IV METHYL-DIRECTED RESTRICTION ENZYME ECOKMCRA"/>
    <property type="match status" value="1"/>
</dbReference>
<organism evidence="2">
    <name type="scientific">marine metagenome</name>
    <dbReference type="NCBI Taxonomy" id="408172"/>
    <lineage>
        <taxon>unclassified sequences</taxon>
        <taxon>metagenomes</taxon>
        <taxon>ecological metagenomes</taxon>
    </lineage>
</organism>
<proteinExistence type="predicted"/>
<dbReference type="InterPro" id="IPR036265">
    <property type="entry name" value="HIT-like_sf"/>
</dbReference>
<dbReference type="Gene3D" id="1.10.30.50">
    <property type="match status" value="1"/>
</dbReference>
<dbReference type="Pfam" id="PF01844">
    <property type="entry name" value="HNH"/>
    <property type="match status" value="1"/>
</dbReference>
<name>A0A382VUL8_9ZZZZ</name>
<dbReference type="SUPFAM" id="SSF54197">
    <property type="entry name" value="HIT-like"/>
    <property type="match status" value="1"/>
</dbReference>
<dbReference type="CDD" id="cd00085">
    <property type="entry name" value="HNHc"/>
    <property type="match status" value="1"/>
</dbReference>